<evidence type="ECO:0000256" key="14">
    <source>
        <dbReference type="ARBA" id="ARBA00023242"/>
    </source>
</evidence>
<dbReference type="SUPFAM" id="SSF56204">
    <property type="entry name" value="Hect, E3 ligase catalytic domain"/>
    <property type="match status" value="1"/>
</dbReference>
<feature type="active site" description="Glycyl thioester intermediate" evidence="18">
    <location>
        <position position="1003"/>
    </location>
</feature>
<dbReference type="GO" id="GO:0048513">
    <property type="term" value="P:animal organ development"/>
    <property type="evidence" value="ECO:0007669"/>
    <property type="project" value="UniProtKB-ARBA"/>
</dbReference>
<accession>A0A1Y9HDU5</accession>
<feature type="compositionally biased region" description="Polar residues" evidence="19">
    <location>
        <begin position="153"/>
        <end position="175"/>
    </location>
</feature>
<dbReference type="InterPro" id="IPR032353">
    <property type="entry name" value="AZUL"/>
</dbReference>
<dbReference type="InterPro" id="IPR000569">
    <property type="entry name" value="HECT_dom"/>
</dbReference>
<feature type="transmembrane region" description="Helical" evidence="20">
    <location>
        <begin position="771"/>
        <end position="797"/>
    </location>
</feature>
<dbReference type="GO" id="GO:0005737">
    <property type="term" value="C:cytoplasm"/>
    <property type="evidence" value="ECO:0007669"/>
    <property type="project" value="UniProtKB-SubCell"/>
</dbReference>
<dbReference type="PROSITE" id="PS50237">
    <property type="entry name" value="HECT"/>
    <property type="match status" value="1"/>
</dbReference>
<comment type="catalytic activity">
    <reaction evidence="1">
        <text>S-ubiquitinyl-[E2 ubiquitin-conjugating enzyme]-L-cysteine + [acceptor protein]-L-lysine = [E2 ubiquitin-conjugating enzyme]-L-cysteine + N(6)-ubiquitinyl-[acceptor protein]-L-lysine.</text>
        <dbReference type="EC" id="2.3.2.26"/>
    </reaction>
</comment>
<dbReference type="GO" id="GO:0009966">
    <property type="term" value="P:regulation of signal transduction"/>
    <property type="evidence" value="ECO:0007669"/>
    <property type="project" value="UniProtKB-ARBA"/>
</dbReference>
<dbReference type="VEuPathDB" id="VectorBase:AFUN016420"/>
<feature type="compositionally biased region" description="Basic and acidic residues" evidence="19">
    <location>
        <begin position="323"/>
        <end position="341"/>
    </location>
</feature>
<evidence type="ECO:0000256" key="20">
    <source>
        <dbReference type="SAM" id="Phobius"/>
    </source>
</evidence>
<dbReference type="GO" id="GO:0000209">
    <property type="term" value="P:protein polyubiquitination"/>
    <property type="evidence" value="ECO:0007669"/>
    <property type="project" value="InterPro"/>
</dbReference>
<evidence type="ECO:0000256" key="9">
    <source>
        <dbReference type="ARBA" id="ARBA00022771"/>
    </source>
</evidence>
<evidence type="ECO:0000256" key="7">
    <source>
        <dbReference type="ARBA" id="ARBA00022679"/>
    </source>
</evidence>
<dbReference type="GO" id="GO:0042752">
    <property type="term" value="P:regulation of circadian rhythm"/>
    <property type="evidence" value="ECO:0007669"/>
    <property type="project" value="UniProtKB-ARBA"/>
</dbReference>
<keyword evidence="12" id="KW-0647">Proteasome</keyword>
<dbReference type="GO" id="GO:0030518">
    <property type="term" value="P:nuclear receptor-mediated steroid hormone signaling pathway"/>
    <property type="evidence" value="ECO:0007669"/>
    <property type="project" value="UniProtKB-ARBA"/>
</dbReference>
<keyword evidence="5" id="KW-0963">Cytoplasm</keyword>
<evidence type="ECO:0000256" key="8">
    <source>
        <dbReference type="ARBA" id="ARBA00022723"/>
    </source>
</evidence>
<proteinExistence type="predicted"/>
<evidence type="ECO:0000256" key="2">
    <source>
        <dbReference type="ARBA" id="ARBA00004123"/>
    </source>
</evidence>
<evidence type="ECO:0000313" key="22">
    <source>
        <dbReference type="EnsemblMetazoa" id="AFUN016420-PA"/>
    </source>
</evidence>
<dbReference type="PANTHER" id="PTHR45700:SF8">
    <property type="entry name" value="HECT-TYPE E3 UBIQUITIN TRANSFERASE"/>
    <property type="match status" value="1"/>
</dbReference>
<dbReference type="Gene3D" id="3.30.2160.10">
    <property type="entry name" value="Hect, E3 ligase catalytic domain"/>
    <property type="match status" value="1"/>
</dbReference>
<dbReference type="GO" id="GO:0006511">
    <property type="term" value="P:ubiquitin-dependent protein catabolic process"/>
    <property type="evidence" value="ECO:0007669"/>
    <property type="project" value="UniProtKB-ARBA"/>
</dbReference>
<keyword evidence="20" id="KW-1133">Transmembrane helix</keyword>
<keyword evidence="11" id="KW-0862">Zinc</keyword>
<evidence type="ECO:0000256" key="15">
    <source>
        <dbReference type="ARBA" id="ARBA00067504"/>
    </source>
</evidence>
<keyword evidence="13" id="KW-0090">Biological rhythms</keyword>
<dbReference type="GO" id="GO:0048511">
    <property type="term" value="P:rhythmic process"/>
    <property type="evidence" value="ECO:0007669"/>
    <property type="project" value="UniProtKB-KW"/>
</dbReference>
<dbReference type="FunFam" id="3.30.2410.10:FF:000003">
    <property type="entry name" value="probable E3 ubiquitin-protein ligase HERC4 isoform X1"/>
    <property type="match status" value="1"/>
</dbReference>
<dbReference type="Gene3D" id="3.90.1750.10">
    <property type="entry name" value="Hect, E3 ligase catalytic domains"/>
    <property type="match status" value="1"/>
</dbReference>
<keyword evidence="10 18" id="KW-0833">Ubl conjugation pathway</keyword>
<dbReference type="FunFam" id="3.90.1750.10:FF:000008">
    <property type="entry name" value="Putative ubiquitin-protein ligase E3A"/>
    <property type="match status" value="1"/>
</dbReference>
<keyword evidence="8" id="KW-0479">Metal-binding</keyword>
<dbReference type="Gene3D" id="6.10.130.10">
    <property type="entry name" value="Ubiquitin-protein ligase E3A, N-terminal zinc-binding domain (AZUL)"/>
    <property type="match status" value="1"/>
</dbReference>
<evidence type="ECO:0000256" key="4">
    <source>
        <dbReference type="ARBA" id="ARBA00012485"/>
    </source>
</evidence>
<dbReference type="VEuPathDB" id="VectorBase:AFUN2_006359"/>
<sequence length="1035" mass="116191">MNTAHEQNQSDDDSRVDEEPSSSGSQSCGKDESQTTEPNKQTNHTASSSSSVTSSSGRSRATSSGMTREEQELKRVSAKKLIERYFYQLMQGCGNSKCCNKNCASSGKVGRLTPNAAAARAIHLFSQEADLCFEAQPAKVAKTNIHHNAACSSATLSSPGQESSSAANQSNTHCDQSSKEENSVERMDVAYDNSAFDLGSMEEVPTETMDSRSNLTGSNCHSTDPLTAAVVPVASIENNNVSSGSSSTKPKTDEGQYIDERLLQELTERCIREGSDAPLIRTVGAVFSSYRGLAASFQFCPASSSIEKMLARAPAGDLRNIKKEDLRSLEGDPDKDEDSKAPVKLVPDVPDPAHTTVDVESLRRSLRALYAARPNVFEMINNALERLAESLSKDLCIRQPIPDELESFVTVFVIAFETILVGAVDCLEGSFPDICANVIQLPVWAQCRLVRIWAEHCKDSIHPLVQQLQQLITVTTLSLNASYQSIRINEIDIICNATKVMKLVYYANILAGELEPKHYRELDLRNTSLPTYTYLSLIPEDDDLQMLDTEGQSRQKKPEDPLLAELDLNPLDCRKPLVPYEEFYNEMLCDVMEVDYDYMAYKSIASAEIGGTSTLGTDPSKLFSFIHYPFVMTPTTKTLALYFDSRIRMFSERRLSFLQRERQRQLHQISNSSELQPANPYLSLKIRRDHIIEDALVELEIIAMSNPKDLKKQLVVEFTGEQGIDEGGVSKEFFQLIIEEIFNPDYGMFMTNEDSNTVWFNPVSFENEAQFTLIGIVLGLAIYNNIILAVNFPMVVYRKLMGMKGSFLDLKDLNPVLFNSLQSLLDYTENDMEEVFMQTFNIGYRDVFGTVLEYELKPDGDKIFVTQDNKQEFVELYSDFMLNKSIEKQFIAFRRGFQMVTDESLLHLLFRPEEVELIVCGSKEFDFDELEQSTEYQGGFTAESETIKDFWSIVHGLSMEMKRKLLQFTTGSDRVPVGGLSRLKLVIARNGSDSDRLPTSHTCYNVLLLPEYDSKEKLEERLLKAINYSKGFGML</sequence>
<evidence type="ECO:0000259" key="21">
    <source>
        <dbReference type="PROSITE" id="PS50237"/>
    </source>
</evidence>
<feature type="compositionally biased region" description="Low complexity" evidence="19">
    <location>
        <begin position="46"/>
        <end position="65"/>
    </location>
</feature>
<evidence type="ECO:0000256" key="16">
    <source>
        <dbReference type="ARBA" id="ARBA00077235"/>
    </source>
</evidence>
<evidence type="ECO:0000256" key="18">
    <source>
        <dbReference type="PROSITE-ProRule" id="PRU00104"/>
    </source>
</evidence>
<evidence type="ECO:0000256" key="11">
    <source>
        <dbReference type="ARBA" id="ARBA00022833"/>
    </source>
</evidence>
<evidence type="ECO:0000256" key="1">
    <source>
        <dbReference type="ARBA" id="ARBA00000885"/>
    </source>
</evidence>
<feature type="compositionally biased region" description="Acidic residues" evidence="19">
    <location>
        <begin position="9"/>
        <end position="20"/>
    </location>
</feature>
<dbReference type="GO" id="GO:0000502">
    <property type="term" value="C:proteasome complex"/>
    <property type="evidence" value="ECO:0007669"/>
    <property type="project" value="UniProtKB-KW"/>
</dbReference>
<dbReference type="GO" id="GO:0010604">
    <property type="term" value="P:positive regulation of macromolecule metabolic process"/>
    <property type="evidence" value="ECO:0007669"/>
    <property type="project" value="UniProtKB-ARBA"/>
</dbReference>
<keyword evidence="14" id="KW-0539">Nucleus</keyword>
<feature type="region of interest" description="Disordered" evidence="19">
    <location>
        <begin position="323"/>
        <end position="347"/>
    </location>
</feature>
<keyword evidence="6" id="KW-0597">Phosphoprotein</keyword>
<dbReference type="GO" id="GO:0048731">
    <property type="term" value="P:system development"/>
    <property type="evidence" value="ECO:0007669"/>
    <property type="project" value="UniProtKB-ARBA"/>
</dbReference>
<dbReference type="Pfam" id="PF16558">
    <property type="entry name" value="AZUL"/>
    <property type="match status" value="1"/>
</dbReference>
<feature type="compositionally biased region" description="Polar residues" evidence="19">
    <location>
        <begin position="35"/>
        <end position="45"/>
    </location>
</feature>
<reference evidence="22" key="1">
    <citation type="submission" date="2020-05" db="UniProtKB">
        <authorList>
            <consortium name="EnsemblMetazoa"/>
        </authorList>
    </citation>
    <scope>IDENTIFICATION</scope>
    <source>
        <strain evidence="22">FUMOZ</strain>
    </source>
</reference>
<dbReference type="InterPro" id="IPR042556">
    <property type="entry name" value="AZUL_sf"/>
</dbReference>
<evidence type="ECO:0000256" key="17">
    <source>
        <dbReference type="ARBA" id="ARBA00077264"/>
    </source>
</evidence>
<dbReference type="SMART" id="SM00119">
    <property type="entry name" value="HECTc"/>
    <property type="match status" value="1"/>
</dbReference>
<name>A0A1Y9HDU5_ANOFN</name>
<keyword evidence="7" id="KW-0808">Transferase</keyword>
<dbReference type="GO" id="GO:0061630">
    <property type="term" value="F:ubiquitin protein ligase activity"/>
    <property type="evidence" value="ECO:0007669"/>
    <property type="project" value="UniProtKB-EC"/>
</dbReference>
<dbReference type="CDD" id="cd00078">
    <property type="entry name" value="HECTc"/>
    <property type="match status" value="1"/>
</dbReference>
<dbReference type="FunFam" id="3.30.2160.10:FF:000004">
    <property type="entry name" value="probable E3 ubiquitin-protein ligase HERC4 isoform X1"/>
    <property type="match status" value="1"/>
</dbReference>
<evidence type="ECO:0000256" key="10">
    <source>
        <dbReference type="ARBA" id="ARBA00022786"/>
    </source>
</evidence>
<evidence type="ECO:0000256" key="12">
    <source>
        <dbReference type="ARBA" id="ARBA00022942"/>
    </source>
</evidence>
<feature type="domain" description="HECT" evidence="21">
    <location>
        <begin position="706"/>
        <end position="1035"/>
    </location>
</feature>
<keyword evidence="20" id="KW-0472">Membrane</keyword>
<dbReference type="Gene3D" id="3.30.2410.10">
    <property type="entry name" value="Hect, E3 ligase catalytic domain"/>
    <property type="match status" value="1"/>
</dbReference>
<evidence type="ECO:0000256" key="3">
    <source>
        <dbReference type="ARBA" id="ARBA00004496"/>
    </source>
</evidence>
<dbReference type="AlphaFoldDB" id="A0A1Y9HDU5"/>
<protein>
    <recommendedName>
        <fullName evidence="15">Ubiquitin-protein ligase E3A</fullName>
        <ecNumber evidence="4">2.3.2.26</ecNumber>
    </recommendedName>
    <alternativeName>
        <fullName evidence="17">HECT-type ubiquitin transferase E3A</fullName>
    </alternativeName>
    <alternativeName>
        <fullName evidence="16">Oncogenic protein-associated protein E6-AP</fullName>
    </alternativeName>
</protein>
<keyword evidence="20" id="KW-0812">Transmembrane</keyword>
<dbReference type="InterPro" id="IPR035983">
    <property type="entry name" value="Hect_E3_ubiquitin_ligase"/>
</dbReference>
<dbReference type="Pfam" id="PF00632">
    <property type="entry name" value="HECT"/>
    <property type="match status" value="1"/>
</dbReference>
<evidence type="ECO:0000256" key="6">
    <source>
        <dbReference type="ARBA" id="ARBA00022553"/>
    </source>
</evidence>
<dbReference type="EC" id="2.3.2.26" evidence="4"/>
<dbReference type="InterPro" id="IPR044611">
    <property type="entry name" value="E3A/B/C-like"/>
</dbReference>
<feature type="region of interest" description="Disordered" evidence="19">
    <location>
        <begin position="1"/>
        <end position="73"/>
    </location>
</feature>
<organism evidence="22">
    <name type="scientific">Anopheles funestus</name>
    <name type="common">African malaria mosquito</name>
    <dbReference type="NCBI Taxonomy" id="62324"/>
    <lineage>
        <taxon>Eukaryota</taxon>
        <taxon>Metazoa</taxon>
        <taxon>Ecdysozoa</taxon>
        <taxon>Arthropoda</taxon>
        <taxon>Hexapoda</taxon>
        <taxon>Insecta</taxon>
        <taxon>Pterygota</taxon>
        <taxon>Neoptera</taxon>
        <taxon>Endopterygota</taxon>
        <taxon>Diptera</taxon>
        <taxon>Nematocera</taxon>
        <taxon>Culicoidea</taxon>
        <taxon>Culicidae</taxon>
        <taxon>Anophelinae</taxon>
        <taxon>Anopheles</taxon>
    </lineage>
</organism>
<dbReference type="STRING" id="62324.A0A1Y9HDU5"/>
<evidence type="ECO:0000256" key="19">
    <source>
        <dbReference type="SAM" id="MobiDB-lite"/>
    </source>
</evidence>
<comment type="subcellular location">
    <subcellularLocation>
        <location evidence="3">Cytoplasm</location>
    </subcellularLocation>
    <subcellularLocation>
        <location evidence="2">Nucleus</location>
    </subcellularLocation>
</comment>
<evidence type="ECO:0000256" key="5">
    <source>
        <dbReference type="ARBA" id="ARBA00022490"/>
    </source>
</evidence>
<feature type="region of interest" description="Disordered" evidence="19">
    <location>
        <begin position="153"/>
        <end position="184"/>
    </location>
</feature>
<dbReference type="PANTHER" id="PTHR45700">
    <property type="entry name" value="UBIQUITIN-PROTEIN LIGASE E3C"/>
    <property type="match status" value="1"/>
</dbReference>
<dbReference type="EnsemblMetazoa" id="AFUN016420-RA">
    <property type="protein sequence ID" value="AFUN016420-PA"/>
    <property type="gene ID" value="AFUN016420"/>
</dbReference>
<dbReference type="GO" id="GO:0005634">
    <property type="term" value="C:nucleus"/>
    <property type="evidence" value="ECO:0007669"/>
    <property type="project" value="UniProtKB-SubCell"/>
</dbReference>
<keyword evidence="9" id="KW-0863">Zinc-finger</keyword>
<dbReference type="GO" id="GO:0008270">
    <property type="term" value="F:zinc ion binding"/>
    <property type="evidence" value="ECO:0007669"/>
    <property type="project" value="UniProtKB-KW"/>
</dbReference>
<evidence type="ECO:0000256" key="13">
    <source>
        <dbReference type="ARBA" id="ARBA00023108"/>
    </source>
</evidence>
<dbReference type="GO" id="GO:0080090">
    <property type="term" value="P:regulation of primary metabolic process"/>
    <property type="evidence" value="ECO:0007669"/>
    <property type="project" value="UniProtKB-ARBA"/>
</dbReference>